<name>A0A832YST9_9CREN</name>
<proteinExistence type="predicted"/>
<reference evidence="3" key="1">
    <citation type="journal article" date="2020" name="ISME J.">
        <title>Gammaproteobacteria mediating utilization of methyl-, sulfur- and petroleum organic compounds in deep ocean hydrothermal plumes.</title>
        <authorList>
            <person name="Zhou Z."/>
            <person name="Liu Y."/>
            <person name="Pan J."/>
            <person name="Cron B.R."/>
            <person name="Toner B.M."/>
            <person name="Anantharaman K."/>
            <person name="Breier J.A."/>
            <person name="Dick G.J."/>
            <person name="Li M."/>
        </authorList>
    </citation>
    <scope>NUCLEOTIDE SEQUENCE</scope>
    <source>
        <strain evidence="3">SZUA-1435</strain>
    </source>
</reference>
<organism evidence="3 4">
    <name type="scientific">Ignisphaera aggregans</name>
    <dbReference type="NCBI Taxonomy" id="334771"/>
    <lineage>
        <taxon>Archaea</taxon>
        <taxon>Thermoproteota</taxon>
        <taxon>Thermoprotei</taxon>
        <taxon>Desulfurococcales</taxon>
        <taxon>Desulfurococcaceae</taxon>
        <taxon>Ignisphaera</taxon>
    </lineage>
</organism>
<dbReference type="Gene3D" id="3.40.50.300">
    <property type="entry name" value="P-loop containing nucleotide triphosphate hydrolases"/>
    <property type="match status" value="1"/>
</dbReference>
<dbReference type="PROSITE" id="PS51710">
    <property type="entry name" value="G_OBG"/>
    <property type="match status" value="1"/>
</dbReference>
<dbReference type="NCBIfam" id="TIGR00231">
    <property type="entry name" value="small_GTP"/>
    <property type="match status" value="1"/>
</dbReference>
<dbReference type="AlphaFoldDB" id="A0A832YST9"/>
<sequence>MSTSTSSACIPEELRIRVPSYDELRRRVLELFVQSVVVPRGIRKQGRERARVFRYMLKCERVFQYLASEISRIARLPKTATLHPFYAELITLASDGRYDTVVDRASKSVKILSKLWREYRSRILSAYTGVEAKELAREFVGRALSVAKRGLRDIEYMRRAIRVLRETPCIDVEAPTMIIAGMPQVGKSTLVSRISSAKPEVAPYPFTTKHIILGHVELGPIKIQVVDTPGILDRPVEEMNEIERRAVAALKHLKAITVFLLDPSRDSYYRFEQQVSVLKSVAEFVGRDKLIVVFNKIDRVDDSRKAECRKIVESVGFNVDLEISALLGYGVDRMLQLVIEKIERLYNVKLPRVL</sequence>
<evidence type="ECO:0000259" key="2">
    <source>
        <dbReference type="PROSITE" id="PS51710"/>
    </source>
</evidence>
<keyword evidence="1" id="KW-0547">Nucleotide-binding</keyword>
<dbReference type="InterPro" id="IPR005225">
    <property type="entry name" value="Small_GTP-bd"/>
</dbReference>
<dbReference type="SUPFAM" id="SSF52540">
    <property type="entry name" value="P-loop containing nucleoside triphosphate hydrolases"/>
    <property type="match status" value="1"/>
</dbReference>
<comment type="caution">
    <text evidence="3">The sequence shown here is derived from an EMBL/GenBank/DDBJ whole genome shotgun (WGS) entry which is preliminary data.</text>
</comment>
<dbReference type="GO" id="GO:0005525">
    <property type="term" value="F:GTP binding"/>
    <property type="evidence" value="ECO:0007669"/>
    <property type="project" value="InterPro"/>
</dbReference>
<dbReference type="PRINTS" id="PR00326">
    <property type="entry name" value="GTP1OBG"/>
</dbReference>
<dbReference type="Pfam" id="PF17835">
    <property type="entry name" value="NOG1_N"/>
    <property type="match status" value="1"/>
</dbReference>
<dbReference type="InterPro" id="IPR006073">
    <property type="entry name" value="GTP-bd"/>
</dbReference>
<evidence type="ECO:0000313" key="4">
    <source>
        <dbReference type="Proteomes" id="UP000605805"/>
    </source>
</evidence>
<accession>A0A832YST9</accession>
<dbReference type="CDD" id="cd01897">
    <property type="entry name" value="NOG"/>
    <property type="match status" value="1"/>
</dbReference>
<dbReference type="PANTHER" id="PTHR45759">
    <property type="entry name" value="NUCLEOLAR GTP-BINDING PROTEIN 1"/>
    <property type="match status" value="1"/>
</dbReference>
<protein>
    <submittedName>
        <fullName evidence="3">GTP-binding protein</fullName>
    </submittedName>
</protein>
<evidence type="ECO:0000313" key="3">
    <source>
        <dbReference type="EMBL" id="HIP57120.1"/>
    </source>
</evidence>
<dbReference type="InterPro" id="IPR041623">
    <property type="entry name" value="NOG1_N"/>
</dbReference>
<evidence type="ECO:0000256" key="1">
    <source>
        <dbReference type="ARBA" id="ARBA00022741"/>
    </source>
</evidence>
<feature type="domain" description="OBG-type G" evidence="2">
    <location>
        <begin position="175"/>
        <end position="235"/>
    </location>
</feature>
<dbReference type="Gene3D" id="1.20.120.1190">
    <property type="match status" value="1"/>
</dbReference>
<dbReference type="InterPro" id="IPR031167">
    <property type="entry name" value="G_OBG"/>
</dbReference>
<dbReference type="InterPro" id="IPR027417">
    <property type="entry name" value="P-loop_NTPase"/>
</dbReference>
<gene>
    <name evidence="3" type="ORF">EYH02_03510</name>
</gene>
<dbReference type="Pfam" id="PF01926">
    <property type="entry name" value="MMR_HSR1"/>
    <property type="match status" value="1"/>
</dbReference>
<dbReference type="Proteomes" id="UP000605805">
    <property type="component" value="Unassembled WGS sequence"/>
</dbReference>
<dbReference type="EMBL" id="DQTV01000064">
    <property type="protein sequence ID" value="HIP57120.1"/>
    <property type="molecule type" value="Genomic_DNA"/>
</dbReference>